<name>A0A7G2CAL9_9TRYP</name>
<dbReference type="EMBL" id="LR877149">
    <property type="protein sequence ID" value="CAD2215803.1"/>
    <property type="molecule type" value="Genomic_DNA"/>
</dbReference>
<protein>
    <submittedName>
        <fullName evidence="1">Uncharacterized protein</fullName>
    </submittedName>
</protein>
<reference evidence="1 2" key="1">
    <citation type="submission" date="2020-08" db="EMBL/GenBank/DDBJ databases">
        <authorList>
            <person name="Newling K."/>
            <person name="Davey J."/>
            <person name="Forrester S."/>
        </authorList>
    </citation>
    <scope>NUCLEOTIDE SEQUENCE [LARGE SCALE GENOMIC DNA]</scope>
    <source>
        <strain evidence="2">Crithidia deanei Carvalho (ATCC PRA-265)</strain>
    </source>
</reference>
<gene>
    <name evidence="1" type="ORF">ADEAN_000326100</name>
</gene>
<evidence type="ECO:0000313" key="1">
    <source>
        <dbReference type="EMBL" id="CAD2215803.1"/>
    </source>
</evidence>
<dbReference type="VEuPathDB" id="TriTrypDB:ADEAN_000326100"/>
<proteinExistence type="predicted"/>
<organism evidence="1 2">
    <name type="scientific">Angomonas deanei</name>
    <dbReference type="NCBI Taxonomy" id="59799"/>
    <lineage>
        <taxon>Eukaryota</taxon>
        <taxon>Discoba</taxon>
        <taxon>Euglenozoa</taxon>
        <taxon>Kinetoplastea</taxon>
        <taxon>Metakinetoplastina</taxon>
        <taxon>Trypanosomatida</taxon>
        <taxon>Trypanosomatidae</taxon>
        <taxon>Strigomonadinae</taxon>
        <taxon>Angomonas</taxon>
    </lineage>
</organism>
<accession>A0A7G2CAL9</accession>
<dbReference type="AlphaFoldDB" id="A0A7G2CAL9"/>
<sequence>MEAPATDVVHRRSVALQFDGPEQSPLYFEGEVVPAEEVEAAIDRMRKQSVALQANTPDDYKELHAGMEAPAADVVHRRSVALQFDGDDEPFSLYQEEVVPEEVNAVADRMRKQSVALQANTSDDYKELHAGMEAPAADVVHRRSVALQFDGDDEPFSLYQEEVVPEEVNAVADRMRKQSVALQANTPDDYKELHAGMEAPAADVVHRRSVALQFDGDDEPFSLYQEEMVPEEVNAVADRMRKQSVALQANTSDDYKELHAGTEAPAADVVHRRSVALQFDGDDEPFSLYQEEVVPEEVNAVADRMRKQSVALQANTPDDYKELHAGMEAPAADVVHRRSVALQFDGDDEPFSLYQEEVVPEEVNAVADRMRKQSVALQANTSDDYKELHAGMEAPAADVVHRRSVALQFDGDDEPFSLYQEEVVPEEVNAVADRMRKQSVALQANTPDDYKELHAGMEAPAADVVHRRSVALQFDGDDEPFSLYQEEMVPEEVNAVADRMRKQSVALQANTPDDYKELHAGMEAPAADVVHRRSVALQFDGDDEPFTLYQEEVVPEEVNAVADRMRKQSVALQANTPDDYKELHAGMEAPAADVVHRRSVALQFDGDDEPFSLYQEEVVPEEVNAVADRMRKQSVALQANTSGRLQGTSRWHGSPRSRCCPPTLRCAAVRRRRRTLQSVPGGGGTGRSECCGGPHAEAVGCPAGEHLGRLQGTSRWHGSPRSRCCPPTLRCAAVRRRRRTLQSVPGGGGTGRGECRD</sequence>
<evidence type="ECO:0000313" key="2">
    <source>
        <dbReference type="Proteomes" id="UP000515908"/>
    </source>
</evidence>
<keyword evidence="2" id="KW-1185">Reference proteome</keyword>
<dbReference type="Proteomes" id="UP000515908">
    <property type="component" value="Chromosome 05"/>
</dbReference>